<protein>
    <submittedName>
        <fullName evidence="10">Peptidase S1 domain-containing protein</fullName>
    </submittedName>
</protein>
<dbReference type="WBParaSite" id="L893_g9306.t1">
    <property type="protein sequence ID" value="L893_g9306.t1"/>
    <property type="gene ID" value="L893_g9306"/>
</dbReference>
<keyword evidence="2 6" id="KW-0645">Protease</keyword>
<feature type="transmembrane region" description="Helical" evidence="7">
    <location>
        <begin position="21"/>
        <end position="42"/>
    </location>
</feature>
<comment type="similarity">
    <text evidence="1">Belongs to the peptidase S1 family.</text>
</comment>
<evidence type="ECO:0000313" key="9">
    <source>
        <dbReference type="Proteomes" id="UP000095287"/>
    </source>
</evidence>
<keyword evidence="7" id="KW-0812">Transmembrane</keyword>
<dbReference type="Pfam" id="PF00089">
    <property type="entry name" value="Trypsin"/>
    <property type="match status" value="1"/>
</dbReference>
<evidence type="ECO:0000256" key="5">
    <source>
        <dbReference type="ARBA" id="ARBA00023157"/>
    </source>
</evidence>
<dbReference type="PRINTS" id="PR00722">
    <property type="entry name" value="CHYMOTRYPSIN"/>
</dbReference>
<organism evidence="9 10">
    <name type="scientific">Steinernema glaseri</name>
    <dbReference type="NCBI Taxonomy" id="37863"/>
    <lineage>
        <taxon>Eukaryota</taxon>
        <taxon>Metazoa</taxon>
        <taxon>Ecdysozoa</taxon>
        <taxon>Nematoda</taxon>
        <taxon>Chromadorea</taxon>
        <taxon>Rhabditida</taxon>
        <taxon>Tylenchina</taxon>
        <taxon>Panagrolaimomorpha</taxon>
        <taxon>Strongyloidoidea</taxon>
        <taxon>Steinernematidae</taxon>
        <taxon>Steinernema</taxon>
    </lineage>
</organism>
<evidence type="ECO:0000256" key="6">
    <source>
        <dbReference type="RuleBase" id="RU363034"/>
    </source>
</evidence>
<dbReference type="InterPro" id="IPR043504">
    <property type="entry name" value="Peptidase_S1_PA_chymotrypsin"/>
</dbReference>
<accession>A0A1I8ATG6</accession>
<dbReference type="AlphaFoldDB" id="A0A1I8ATG6"/>
<keyword evidence="9" id="KW-1185">Reference proteome</keyword>
<keyword evidence="7" id="KW-1133">Transmembrane helix</keyword>
<feature type="transmembrane region" description="Helical" evidence="7">
    <location>
        <begin position="360"/>
        <end position="384"/>
    </location>
</feature>
<name>A0A1I8ATG6_9BILA</name>
<dbReference type="PROSITE" id="PS50240">
    <property type="entry name" value="TRYPSIN_DOM"/>
    <property type="match status" value="1"/>
</dbReference>
<dbReference type="InterPro" id="IPR050430">
    <property type="entry name" value="Peptidase_S1"/>
</dbReference>
<evidence type="ECO:0000256" key="1">
    <source>
        <dbReference type="ARBA" id="ARBA00007664"/>
    </source>
</evidence>
<dbReference type="PANTHER" id="PTHR24276:SF91">
    <property type="entry name" value="AT26814P-RELATED"/>
    <property type="match status" value="1"/>
</dbReference>
<dbReference type="GO" id="GO:0004252">
    <property type="term" value="F:serine-type endopeptidase activity"/>
    <property type="evidence" value="ECO:0007669"/>
    <property type="project" value="InterPro"/>
</dbReference>
<dbReference type="InterPro" id="IPR018114">
    <property type="entry name" value="TRYPSIN_HIS"/>
</dbReference>
<keyword evidence="5" id="KW-1015">Disulfide bond</keyword>
<keyword evidence="3 6" id="KW-0378">Hydrolase</keyword>
<sequence>MSVNLSALNRTYEIRRTFCELFHFTIVGCQGPATLTILYIAQNLIYTRKIAMELSSLAAILRILGLIVGQPAISPNKTMFNVSHDERDWNVSKSQNYSATLVMGKPVDSIERWASQVRIEYETTDGTNGLCGGVLITEIHILTAGHCASNMVTEKSYAFMGQIDLEGDKSEQQSLEISNKIVHPEYDPKSLKADIAVLEVQSGFILSSGVKTAQLPFEDAKVWFNSVITIGWGASDPNYPEKSSKQLREVEMPVIPLEQCKRSWNRLKPDICVDDTVICAGAKGKGTGRGDSGGPLFALNNETDVLVGLTTFGGNSESEMYDQNEYPGVYTRVSAYCDFIKEATNNMTSCGKGRTENSHLYALSQMFVIVFILLITCTVMVCCCKRQ</sequence>
<dbReference type="PANTHER" id="PTHR24276">
    <property type="entry name" value="POLYSERASE-RELATED"/>
    <property type="match status" value="1"/>
</dbReference>
<feature type="domain" description="Peptidase S1" evidence="8">
    <location>
        <begin position="101"/>
        <end position="345"/>
    </location>
</feature>
<dbReference type="InterPro" id="IPR001314">
    <property type="entry name" value="Peptidase_S1A"/>
</dbReference>
<evidence type="ECO:0000256" key="4">
    <source>
        <dbReference type="ARBA" id="ARBA00022825"/>
    </source>
</evidence>
<dbReference type="GO" id="GO:0006508">
    <property type="term" value="P:proteolysis"/>
    <property type="evidence" value="ECO:0007669"/>
    <property type="project" value="UniProtKB-KW"/>
</dbReference>
<dbReference type="SUPFAM" id="SSF50494">
    <property type="entry name" value="Trypsin-like serine proteases"/>
    <property type="match status" value="1"/>
</dbReference>
<proteinExistence type="inferred from homology"/>
<reference evidence="10" key="1">
    <citation type="submission" date="2016-11" db="UniProtKB">
        <authorList>
            <consortium name="WormBaseParasite"/>
        </authorList>
    </citation>
    <scope>IDENTIFICATION</scope>
</reference>
<evidence type="ECO:0000256" key="3">
    <source>
        <dbReference type="ARBA" id="ARBA00022801"/>
    </source>
</evidence>
<evidence type="ECO:0000256" key="7">
    <source>
        <dbReference type="SAM" id="Phobius"/>
    </source>
</evidence>
<dbReference type="CDD" id="cd00190">
    <property type="entry name" value="Tryp_SPc"/>
    <property type="match status" value="1"/>
</dbReference>
<dbReference type="InterPro" id="IPR033116">
    <property type="entry name" value="TRYPSIN_SER"/>
</dbReference>
<evidence type="ECO:0000313" key="10">
    <source>
        <dbReference type="WBParaSite" id="L893_g9306.t1"/>
    </source>
</evidence>
<dbReference type="PROSITE" id="PS00135">
    <property type="entry name" value="TRYPSIN_SER"/>
    <property type="match status" value="1"/>
</dbReference>
<keyword evidence="7" id="KW-0472">Membrane</keyword>
<evidence type="ECO:0000259" key="8">
    <source>
        <dbReference type="PROSITE" id="PS50240"/>
    </source>
</evidence>
<dbReference type="PROSITE" id="PS00134">
    <property type="entry name" value="TRYPSIN_HIS"/>
    <property type="match status" value="1"/>
</dbReference>
<dbReference type="Gene3D" id="2.40.10.10">
    <property type="entry name" value="Trypsin-like serine proteases"/>
    <property type="match status" value="1"/>
</dbReference>
<dbReference type="InterPro" id="IPR001254">
    <property type="entry name" value="Trypsin_dom"/>
</dbReference>
<dbReference type="InterPro" id="IPR009003">
    <property type="entry name" value="Peptidase_S1_PA"/>
</dbReference>
<dbReference type="Proteomes" id="UP000095287">
    <property type="component" value="Unplaced"/>
</dbReference>
<dbReference type="SMART" id="SM00020">
    <property type="entry name" value="Tryp_SPc"/>
    <property type="match status" value="1"/>
</dbReference>
<dbReference type="FunFam" id="2.40.10.10:FF:000068">
    <property type="entry name" value="transmembrane protease serine 2"/>
    <property type="match status" value="1"/>
</dbReference>
<evidence type="ECO:0000256" key="2">
    <source>
        <dbReference type="ARBA" id="ARBA00022670"/>
    </source>
</evidence>
<keyword evidence="4 6" id="KW-0720">Serine protease</keyword>